<dbReference type="Pfam" id="PF12487">
    <property type="entry name" value="DUF3703"/>
    <property type="match status" value="1"/>
</dbReference>
<sequence>MNGPSPRIRAFDGAVSEAVGLLGADDPAAALAALRRAHVLGQRDFGRHLHVHWLMLRVAWKLGDAREVVGQLWRLLLVPLGHLSGRLPEGNPGTADVSAFAPRAVPAELAALLGKDTGNAG</sequence>
<evidence type="ECO:0000313" key="2">
    <source>
        <dbReference type="Proteomes" id="UP000737171"/>
    </source>
</evidence>
<keyword evidence="2" id="KW-1185">Reference proteome</keyword>
<reference evidence="1 2" key="1">
    <citation type="submission" date="2020-05" db="EMBL/GenBank/DDBJ databases">
        <title>Aquincola sp. isolate from soil.</title>
        <authorList>
            <person name="Han J."/>
            <person name="Kim D.-U."/>
        </authorList>
    </citation>
    <scope>NUCLEOTIDE SEQUENCE [LARGE SCALE GENOMIC DNA]</scope>
    <source>
        <strain evidence="1 2">S2</strain>
    </source>
</reference>
<dbReference type="Proteomes" id="UP000737171">
    <property type="component" value="Unassembled WGS sequence"/>
</dbReference>
<proteinExistence type="predicted"/>
<protein>
    <submittedName>
        <fullName evidence="1">DUF3703 domain-containing protein</fullName>
    </submittedName>
</protein>
<organism evidence="1 2">
    <name type="scientific">Pseudaquabacterium terrae</name>
    <dbReference type="NCBI Taxonomy" id="2732868"/>
    <lineage>
        <taxon>Bacteria</taxon>
        <taxon>Pseudomonadati</taxon>
        <taxon>Pseudomonadota</taxon>
        <taxon>Betaproteobacteria</taxon>
        <taxon>Burkholderiales</taxon>
        <taxon>Sphaerotilaceae</taxon>
        <taxon>Pseudaquabacterium</taxon>
    </lineage>
</organism>
<accession>A0ABX2ERE4</accession>
<name>A0ABX2ERE4_9BURK</name>
<dbReference type="InterPro" id="IPR022172">
    <property type="entry name" value="DUF3703"/>
</dbReference>
<comment type="caution">
    <text evidence="1">The sequence shown here is derived from an EMBL/GenBank/DDBJ whole genome shotgun (WGS) entry which is preliminary data.</text>
</comment>
<dbReference type="EMBL" id="JABRWJ010000010">
    <property type="protein sequence ID" value="NRF71188.1"/>
    <property type="molecule type" value="Genomic_DNA"/>
</dbReference>
<evidence type="ECO:0000313" key="1">
    <source>
        <dbReference type="EMBL" id="NRF71188.1"/>
    </source>
</evidence>
<gene>
    <name evidence="1" type="ORF">HLB44_29765</name>
</gene>